<evidence type="ECO:0000256" key="9">
    <source>
        <dbReference type="ARBA" id="ARBA00068695"/>
    </source>
</evidence>
<dbReference type="Gene3D" id="3.40.50.12780">
    <property type="entry name" value="N-terminal domain of ligase-like"/>
    <property type="match status" value="1"/>
</dbReference>
<evidence type="ECO:0000313" key="13">
    <source>
        <dbReference type="EMBL" id="ADY57350.1"/>
    </source>
</evidence>
<evidence type="ECO:0000256" key="8">
    <source>
        <dbReference type="ARBA" id="ARBA00066629"/>
    </source>
</evidence>
<dbReference type="PANTHER" id="PTHR43439:SF2">
    <property type="entry name" value="ENZYME, PUTATIVE (JCVI)-RELATED"/>
    <property type="match status" value="1"/>
</dbReference>
<keyword evidence="3" id="KW-0597">Phosphoprotein</keyword>
<dbReference type="InterPro" id="IPR028154">
    <property type="entry name" value="AMP-dep_Lig_C"/>
</dbReference>
<name>F0T0X9_SYNGF</name>
<dbReference type="Pfam" id="PF14535">
    <property type="entry name" value="AMP-binding_C_2"/>
    <property type="match status" value="1"/>
</dbReference>
<evidence type="ECO:0000256" key="2">
    <source>
        <dbReference type="ARBA" id="ARBA00022450"/>
    </source>
</evidence>
<feature type="domain" description="AMP-dependent synthetase/ligase" evidence="11">
    <location>
        <begin position="61"/>
        <end position="270"/>
    </location>
</feature>
<feature type="domain" description="AMP-dependent ligase C-terminal" evidence="12">
    <location>
        <begin position="319"/>
        <end position="409"/>
    </location>
</feature>
<dbReference type="Gene3D" id="3.30.300.30">
    <property type="match status" value="1"/>
</dbReference>
<dbReference type="FunFam" id="3.40.50.12780:FF:000016">
    <property type="entry name" value="Phenylacetate-coenzyme A ligase"/>
    <property type="match status" value="1"/>
</dbReference>
<evidence type="ECO:0000256" key="4">
    <source>
        <dbReference type="ARBA" id="ARBA00022598"/>
    </source>
</evidence>
<comment type="pathway">
    <text evidence="6">Aromatic compound metabolism; phenylacetate degradation.</text>
</comment>
<reference evidence="13 14" key="1">
    <citation type="journal article" date="2011" name="Stand. Genomic Sci.">
        <title>Complete genome sequence of Syntrophobotulus glycolicus type strain (FlGlyR).</title>
        <authorList>
            <person name="Han C."/>
            <person name="Mwirichia R."/>
            <person name="Chertkov O."/>
            <person name="Held B."/>
            <person name="Lapidus A."/>
            <person name="Nolan M."/>
            <person name="Lucas S."/>
            <person name="Hammon N."/>
            <person name="Deshpande S."/>
            <person name="Cheng J.F."/>
            <person name="Tapia R."/>
            <person name="Goodwin L."/>
            <person name="Pitluck S."/>
            <person name="Huntemann M."/>
            <person name="Liolios K."/>
            <person name="Ivanova N."/>
            <person name="Pagani I."/>
            <person name="Mavromatis K."/>
            <person name="Ovchinikova G."/>
            <person name="Pati A."/>
            <person name="Chen A."/>
            <person name="Palaniappan K."/>
            <person name="Land M."/>
            <person name="Hauser L."/>
            <person name="Brambilla E.M."/>
            <person name="Rohde M."/>
            <person name="Spring S."/>
            <person name="Sikorski J."/>
            <person name="Goker M."/>
            <person name="Woyke T."/>
            <person name="Bristow J."/>
            <person name="Eisen J.A."/>
            <person name="Markowitz V."/>
            <person name="Hugenholtz P."/>
            <person name="Kyrpides N.C."/>
            <person name="Klenk H.P."/>
            <person name="Detter J.C."/>
        </authorList>
    </citation>
    <scope>NUCLEOTIDE SEQUENCE [LARGE SCALE GENOMIC DNA]</scope>
    <source>
        <strain evidence="14">DSM 8271 / FlGlyR</strain>
    </source>
</reference>
<dbReference type="CDD" id="cd05913">
    <property type="entry name" value="PaaK"/>
    <property type="match status" value="1"/>
</dbReference>
<dbReference type="GO" id="GO:0047475">
    <property type="term" value="F:phenylacetate-CoA ligase activity"/>
    <property type="evidence" value="ECO:0007669"/>
    <property type="project" value="UniProtKB-EC"/>
</dbReference>
<dbReference type="SUPFAM" id="SSF56801">
    <property type="entry name" value="Acetyl-CoA synthetase-like"/>
    <property type="match status" value="1"/>
</dbReference>
<gene>
    <name evidence="13" type="ordered locus">Sgly_3082</name>
</gene>
<evidence type="ECO:0000256" key="10">
    <source>
        <dbReference type="ARBA" id="ARBA00075111"/>
    </source>
</evidence>
<dbReference type="PIRSF" id="PIRSF006444">
    <property type="entry name" value="PaaK"/>
    <property type="match status" value="1"/>
</dbReference>
<evidence type="ECO:0000256" key="1">
    <source>
        <dbReference type="ARBA" id="ARBA00011245"/>
    </source>
</evidence>
<dbReference type="InterPro" id="IPR000873">
    <property type="entry name" value="AMP-dep_synth/lig_dom"/>
</dbReference>
<accession>F0T0X9</accession>
<evidence type="ECO:0000256" key="7">
    <source>
        <dbReference type="ARBA" id="ARBA00061566"/>
    </source>
</evidence>
<dbReference type="InterPro" id="IPR042099">
    <property type="entry name" value="ANL_N_sf"/>
</dbReference>
<dbReference type="InterPro" id="IPR045851">
    <property type="entry name" value="AMP-bd_C_sf"/>
</dbReference>
<dbReference type="eggNOG" id="COG1541">
    <property type="taxonomic scope" value="Bacteria"/>
</dbReference>
<comment type="subunit">
    <text evidence="1">Monomer.</text>
</comment>
<keyword evidence="14" id="KW-1185">Reference proteome</keyword>
<dbReference type="AlphaFoldDB" id="F0T0X9"/>
<keyword evidence="2" id="KW-0596">Phosphopantetheine</keyword>
<dbReference type="EC" id="6.2.1.30" evidence="8"/>
<dbReference type="HOGENOM" id="CLU_035301_1_1_9"/>
<reference evidence="14" key="2">
    <citation type="submission" date="2011-02" db="EMBL/GenBank/DDBJ databases">
        <title>The complete genome of Syntrophobotulus glycolicus DSM 8271.</title>
        <authorList>
            <person name="Lucas S."/>
            <person name="Copeland A."/>
            <person name="Lapidus A."/>
            <person name="Bruce D."/>
            <person name="Goodwin L."/>
            <person name="Pitluck S."/>
            <person name="Kyrpides N."/>
            <person name="Mavromatis K."/>
            <person name="Pagani I."/>
            <person name="Ivanova N."/>
            <person name="Mikhailova N."/>
            <person name="Chertkov O."/>
            <person name="Held B."/>
            <person name="Detter J.C."/>
            <person name="Tapia R."/>
            <person name="Han C."/>
            <person name="Land M."/>
            <person name="Hauser L."/>
            <person name="Markowitz V."/>
            <person name="Cheng J.-F."/>
            <person name="Hugenholtz P."/>
            <person name="Woyke T."/>
            <person name="Wu D."/>
            <person name="Spring S."/>
            <person name="Schroeder M."/>
            <person name="Brambilla E."/>
            <person name="Klenk H.-P."/>
            <person name="Eisen J.A."/>
        </authorList>
    </citation>
    <scope>NUCLEOTIDE SEQUENCE [LARGE SCALE GENOMIC DNA]</scope>
    <source>
        <strain evidence="14">DSM 8271 / FlGlyR</strain>
    </source>
</reference>
<evidence type="ECO:0000259" key="12">
    <source>
        <dbReference type="Pfam" id="PF14535"/>
    </source>
</evidence>
<dbReference type="Pfam" id="PF00501">
    <property type="entry name" value="AMP-binding"/>
    <property type="match status" value="1"/>
</dbReference>
<keyword evidence="5" id="KW-0547">Nucleotide-binding</keyword>
<dbReference type="PANTHER" id="PTHR43439">
    <property type="entry name" value="PHENYLACETATE-COENZYME A LIGASE"/>
    <property type="match status" value="1"/>
</dbReference>
<dbReference type="STRING" id="645991.Sgly_3082"/>
<dbReference type="OrthoDB" id="580775at2"/>
<dbReference type="GO" id="GO:0010124">
    <property type="term" value="P:phenylacetate catabolic process"/>
    <property type="evidence" value="ECO:0007669"/>
    <property type="project" value="InterPro"/>
</dbReference>
<dbReference type="RefSeq" id="WP_013626122.1">
    <property type="nucleotide sequence ID" value="NC_015172.1"/>
</dbReference>
<evidence type="ECO:0000256" key="6">
    <source>
        <dbReference type="ARBA" id="ARBA00060591"/>
    </source>
</evidence>
<protein>
    <recommendedName>
        <fullName evidence="9">Phenylacetate-coenzyme A ligase</fullName>
        <ecNumber evidence="8">6.2.1.30</ecNumber>
    </recommendedName>
    <alternativeName>
        <fullName evidence="10">Phenylacetyl-CoA ligase</fullName>
    </alternativeName>
</protein>
<proteinExistence type="inferred from homology"/>
<evidence type="ECO:0000256" key="3">
    <source>
        <dbReference type="ARBA" id="ARBA00022553"/>
    </source>
</evidence>
<dbReference type="InterPro" id="IPR051414">
    <property type="entry name" value="Adenylate-forming_Reductase"/>
</dbReference>
<dbReference type="Proteomes" id="UP000007488">
    <property type="component" value="Chromosome"/>
</dbReference>
<sequence length="411" mass="46371">MDEQTFSALRKLIERVEKDSPFYRDKFQKHGVRSQEIRTAEDFEGIPFTTKEELREAYPLGLRAVPEEKVVRIHSSSGTTGIPVVIPYSAQDVADWAEMMKRCYEFAGVTQSDRVQITPGYGLWTAGIGFQAGAELLGAMAVPTGPGNTDKQLQIMMDLKTTVLTATSSYALLIAEEVAKRGIGDQIRLRRGIFGSERWSAKMRGRISRELNIEVFDIYGLTEIYGPGISIDCGQHSGLHYWDDFLYFEVIDPETGRILPHGQYGELVITTLRKEAAPLVRFRTRDITRLIPGQCPCGSPYPRHDIMIGRSDDMVKVKGVNIFPAQIDEFLRTIPEASSEYQLEINHEKGRDRVILRLESESGSDQGMVQNVVRSAFKRKIGIQADVEILEIGQLPRSEKKTKRVLDNRKD</sequence>
<dbReference type="KEGG" id="sgy:Sgly_3082"/>
<comment type="similarity">
    <text evidence="7">Belongs to the phenylacetyl-CoA ligase family.</text>
</comment>
<keyword evidence="4 13" id="KW-0436">Ligase</keyword>
<dbReference type="InterPro" id="IPR011880">
    <property type="entry name" value="PA_CoA_ligase"/>
</dbReference>
<dbReference type="GO" id="GO:0000166">
    <property type="term" value="F:nucleotide binding"/>
    <property type="evidence" value="ECO:0007669"/>
    <property type="project" value="UniProtKB-KW"/>
</dbReference>
<dbReference type="EMBL" id="CP002547">
    <property type="protein sequence ID" value="ADY57350.1"/>
    <property type="molecule type" value="Genomic_DNA"/>
</dbReference>
<organism evidence="13 14">
    <name type="scientific">Syntrophobotulus glycolicus (strain DSM 8271 / FlGlyR)</name>
    <dbReference type="NCBI Taxonomy" id="645991"/>
    <lineage>
        <taxon>Bacteria</taxon>
        <taxon>Bacillati</taxon>
        <taxon>Bacillota</taxon>
        <taxon>Clostridia</taxon>
        <taxon>Eubacteriales</taxon>
        <taxon>Desulfitobacteriaceae</taxon>
        <taxon>Syntrophobotulus</taxon>
    </lineage>
</organism>
<evidence type="ECO:0000259" key="11">
    <source>
        <dbReference type="Pfam" id="PF00501"/>
    </source>
</evidence>
<evidence type="ECO:0000313" key="14">
    <source>
        <dbReference type="Proteomes" id="UP000007488"/>
    </source>
</evidence>
<evidence type="ECO:0000256" key="5">
    <source>
        <dbReference type="ARBA" id="ARBA00022741"/>
    </source>
</evidence>